<comment type="caution">
    <text evidence="8">The sequence shown here is derived from an EMBL/GenBank/DDBJ whole genome shotgun (WGS) entry which is preliminary data.</text>
</comment>
<dbReference type="EMBL" id="BMHE01000006">
    <property type="protein sequence ID" value="GGI46573.1"/>
    <property type="molecule type" value="Genomic_DNA"/>
</dbReference>
<name>A0ABQ2BUP0_9BACL</name>
<dbReference type="SUPFAM" id="SSF49785">
    <property type="entry name" value="Galactose-binding domain-like"/>
    <property type="match status" value="1"/>
</dbReference>
<protein>
    <recommendedName>
        <fullName evidence="10">Cellulase</fullName>
    </recommendedName>
</protein>
<gene>
    <name evidence="8" type="ORF">GCM10008018_17770</name>
</gene>
<keyword evidence="9" id="KW-1185">Reference proteome</keyword>
<feature type="domain" description="Glycoside hydrolase family 5" evidence="6">
    <location>
        <begin position="49"/>
        <end position="316"/>
    </location>
</feature>
<evidence type="ECO:0008006" key="10">
    <source>
        <dbReference type="Google" id="ProtNLM"/>
    </source>
</evidence>
<feature type="domain" description="CBM-cenC" evidence="7">
    <location>
        <begin position="374"/>
        <end position="489"/>
    </location>
</feature>
<organism evidence="8 9">
    <name type="scientific">Paenibacillus marchantiophytorum</name>
    <dbReference type="NCBI Taxonomy" id="1619310"/>
    <lineage>
        <taxon>Bacteria</taxon>
        <taxon>Bacillati</taxon>
        <taxon>Bacillota</taxon>
        <taxon>Bacilli</taxon>
        <taxon>Bacillales</taxon>
        <taxon>Paenibacillaceae</taxon>
        <taxon>Paenibacillus</taxon>
    </lineage>
</organism>
<dbReference type="Gene3D" id="3.20.20.80">
    <property type="entry name" value="Glycosidases"/>
    <property type="match status" value="1"/>
</dbReference>
<evidence type="ECO:0000256" key="1">
    <source>
        <dbReference type="ARBA" id="ARBA00005641"/>
    </source>
</evidence>
<dbReference type="Proteomes" id="UP000615455">
    <property type="component" value="Unassembled WGS sequence"/>
</dbReference>
<evidence type="ECO:0000256" key="5">
    <source>
        <dbReference type="SAM" id="SignalP"/>
    </source>
</evidence>
<dbReference type="InterPro" id="IPR003305">
    <property type="entry name" value="CenC_carb-bd"/>
</dbReference>
<evidence type="ECO:0000313" key="9">
    <source>
        <dbReference type="Proteomes" id="UP000615455"/>
    </source>
</evidence>
<evidence type="ECO:0000259" key="7">
    <source>
        <dbReference type="Pfam" id="PF02018"/>
    </source>
</evidence>
<dbReference type="InterPro" id="IPR017853">
    <property type="entry name" value="GH"/>
</dbReference>
<keyword evidence="3 4" id="KW-0326">Glycosidase</keyword>
<dbReference type="InterPro" id="IPR001547">
    <property type="entry name" value="Glyco_hydro_5"/>
</dbReference>
<dbReference type="InterPro" id="IPR008979">
    <property type="entry name" value="Galactose-bd-like_sf"/>
</dbReference>
<evidence type="ECO:0000256" key="4">
    <source>
        <dbReference type="RuleBase" id="RU361153"/>
    </source>
</evidence>
<evidence type="ECO:0000256" key="2">
    <source>
        <dbReference type="ARBA" id="ARBA00022801"/>
    </source>
</evidence>
<keyword evidence="2 4" id="KW-0378">Hydrolase</keyword>
<dbReference type="Pfam" id="PF00150">
    <property type="entry name" value="Cellulase"/>
    <property type="match status" value="1"/>
</dbReference>
<feature type="chain" id="PRO_5047320927" description="Cellulase" evidence="5">
    <location>
        <begin position="35"/>
        <end position="503"/>
    </location>
</feature>
<reference evidence="9" key="1">
    <citation type="journal article" date="2019" name="Int. J. Syst. Evol. Microbiol.">
        <title>The Global Catalogue of Microorganisms (GCM) 10K type strain sequencing project: providing services to taxonomists for standard genome sequencing and annotation.</title>
        <authorList>
            <consortium name="The Broad Institute Genomics Platform"/>
            <consortium name="The Broad Institute Genome Sequencing Center for Infectious Disease"/>
            <person name="Wu L."/>
            <person name="Ma J."/>
        </authorList>
    </citation>
    <scope>NUCLEOTIDE SEQUENCE [LARGE SCALE GENOMIC DNA]</scope>
    <source>
        <strain evidence="9">CGMCC 1.15043</strain>
    </source>
</reference>
<evidence type="ECO:0000256" key="3">
    <source>
        <dbReference type="ARBA" id="ARBA00023295"/>
    </source>
</evidence>
<keyword evidence="5" id="KW-0732">Signal</keyword>
<dbReference type="RefSeq" id="WP_189010417.1">
    <property type="nucleotide sequence ID" value="NZ_BMHE01000006.1"/>
</dbReference>
<comment type="similarity">
    <text evidence="1 4">Belongs to the glycosyl hydrolase 5 (cellulase A) family.</text>
</comment>
<evidence type="ECO:0000259" key="6">
    <source>
        <dbReference type="Pfam" id="PF00150"/>
    </source>
</evidence>
<dbReference type="SUPFAM" id="SSF51445">
    <property type="entry name" value="(Trans)glycosidases"/>
    <property type="match status" value="1"/>
</dbReference>
<dbReference type="Gene3D" id="2.60.120.260">
    <property type="entry name" value="Galactose-binding domain-like"/>
    <property type="match status" value="1"/>
</dbReference>
<accession>A0ABQ2BUP0</accession>
<sequence length="503" mass="54970">MKSSLKAYARSILVVLAALLIVPFSLITSTTAHAAGTGKFVVNGTTINDPNGNEFIVKGVNVNGPRWPYTRETTQDATLISNVWKFNTVRINTFPRMAQYGVANNMDMNAIVNAFTAKGVVSMIENHDIYGTWAESSVTYDSGGSRIPSVQEMKDWWVNIANTYKNNPYVWFNIANEPGLGSYSNADSITKWKNFHDDIIGAIRAAGAQNIIVVDEHNWGQANGYLGGNSDSAIISQGAYLKNKYSNLIFSLHPYDNWSNGATRLNNYMTQAHNQNLAVIIGEYGGSNASTALAMEAVLNVAIPNHIGRVAWHWVSEGDDNFNMTTGSTSGGGYEINRTDGVKPSNLTWMGSLIWDDNRSSLSTPVPQHNFPIMNNGFFEDNLTYWNNWGQASVSTSIVKNGAKAIKISSGATGGAGQNIGLRPNTTYKLMAWGYGKADLGVKYTTLSGSVTQQTLSYTGGSYWSWNQIVFTTPSDFSDGTVFIWKGDASAEFYADDIQIIQQ</sequence>
<dbReference type="PANTHER" id="PTHR34142:SF1">
    <property type="entry name" value="GLYCOSIDE HYDROLASE FAMILY 5 DOMAIN-CONTAINING PROTEIN"/>
    <property type="match status" value="1"/>
</dbReference>
<proteinExistence type="inferred from homology"/>
<feature type="signal peptide" evidence="5">
    <location>
        <begin position="1"/>
        <end position="34"/>
    </location>
</feature>
<dbReference type="Pfam" id="PF02018">
    <property type="entry name" value="CBM_4_9"/>
    <property type="match status" value="1"/>
</dbReference>
<dbReference type="PANTHER" id="PTHR34142">
    <property type="entry name" value="ENDO-BETA-1,4-GLUCANASE A"/>
    <property type="match status" value="1"/>
</dbReference>
<evidence type="ECO:0000313" key="8">
    <source>
        <dbReference type="EMBL" id="GGI46573.1"/>
    </source>
</evidence>